<protein>
    <submittedName>
        <fullName evidence="2">Uncharacterized protein</fullName>
    </submittedName>
</protein>
<dbReference type="EMBL" id="PQIB02000012">
    <property type="protein sequence ID" value="RLM79385.1"/>
    <property type="molecule type" value="Genomic_DNA"/>
</dbReference>
<comment type="caution">
    <text evidence="2">The sequence shown here is derived from an EMBL/GenBank/DDBJ whole genome shotgun (WGS) entry which is preliminary data.</text>
</comment>
<name>A0A3L6QHT5_PANMI</name>
<evidence type="ECO:0000256" key="1">
    <source>
        <dbReference type="SAM" id="MobiDB-lite"/>
    </source>
</evidence>
<sequence length="231" mass="25420">MHGAAAVRWRAGSWRGKSRPFGQGRVRTCARGTWHSRATATARGAARPGLRAGGWGWARARGMAFQGRERPARAQGSGILDPRHGTAAERGRRQGSGVAWQRRVPAVKRRRDGVLGLLGRVHRPWPAARERRSVRAAAYRSCRRRARATLWRVGAGESGPCREISSVGVVVRGAGSAANSGDAPPPPRAPLQERRSPPEFVQGRRRCAWWMPLRAPVLENQRIQSLSLNFK</sequence>
<feature type="region of interest" description="Disordered" evidence="1">
    <location>
        <begin position="68"/>
        <end position="100"/>
    </location>
</feature>
<accession>A0A3L6QHT5</accession>
<organism evidence="2 3">
    <name type="scientific">Panicum miliaceum</name>
    <name type="common">Proso millet</name>
    <name type="synonym">Broomcorn millet</name>
    <dbReference type="NCBI Taxonomy" id="4540"/>
    <lineage>
        <taxon>Eukaryota</taxon>
        <taxon>Viridiplantae</taxon>
        <taxon>Streptophyta</taxon>
        <taxon>Embryophyta</taxon>
        <taxon>Tracheophyta</taxon>
        <taxon>Spermatophyta</taxon>
        <taxon>Magnoliopsida</taxon>
        <taxon>Liliopsida</taxon>
        <taxon>Poales</taxon>
        <taxon>Poaceae</taxon>
        <taxon>PACMAD clade</taxon>
        <taxon>Panicoideae</taxon>
        <taxon>Panicodae</taxon>
        <taxon>Paniceae</taxon>
        <taxon>Panicinae</taxon>
        <taxon>Panicum</taxon>
        <taxon>Panicum sect. Panicum</taxon>
    </lineage>
</organism>
<dbReference type="AlphaFoldDB" id="A0A3L6QHT5"/>
<evidence type="ECO:0000313" key="3">
    <source>
        <dbReference type="Proteomes" id="UP000275267"/>
    </source>
</evidence>
<feature type="compositionally biased region" description="Basic and acidic residues" evidence="1">
    <location>
        <begin position="81"/>
        <end position="92"/>
    </location>
</feature>
<gene>
    <name evidence="2" type="ORF">C2845_PM12G04780</name>
</gene>
<proteinExistence type="predicted"/>
<keyword evidence="3" id="KW-1185">Reference proteome</keyword>
<reference evidence="3" key="1">
    <citation type="journal article" date="2019" name="Nat. Commun.">
        <title>The genome of broomcorn millet.</title>
        <authorList>
            <person name="Zou C."/>
            <person name="Miki D."/>
            <person name="Li D."/>
            <person name="Tang Q."/>
            <person name="Xiao L."/>
            <person name="Rajput S."/>
            <person name="Deng P."/>
            <person name="Jia W."/>
            <person name="Huang R."/>
            <person name="Zhang M."/>
            <person name="Sun Y."/>
            <person name="Hu J."/>
            <person name="Fu X."/>
            <person name="Schnable P.S."/>
            <person name="Li F."/>
            <person name="Zhang H."/>
            <person name="Feng B."/>
            <person name="Zhu X."/>
            <person name="Liu R."/>
            <person name="Schnable J.C."/>
            <person name="Zhu J.-K."/>
            <person name="Zhang H."/>
        </authorList>
    </citation>
    <scope>NUCLEOTIDE SEQUENCE [LARGE SCALE GENOMIC DNA]</scope>
</reference>
<feature type="region of interest" description="Disordered" evidence="1">
    <location>
        <begin position="175"/>
        <end position="199"/>
    </location>
</feature>
<dbReference type="Proteomes" id="UP000275267">
    <property type="component" value="Unassembled WGS sequence"/>
</dbReference>
<evidence type="ECO:0000313" key="2">
    <source>
        <dbReference type="EMBL" id="RLM79385.1"/>
    </source>
</evidence>